<evidence type="ECO:0000256" key="1">
    <source>
        <dbReference type="SAM" id="SignalP"/>
    </source>
</evidence>
<keyword evidence="1" id="KW-0732">Signal</keyword>
<dbReference type="EMBL" id="BOML01000052">
    <property type="protein sequence ID" value="GIE05126.1"/>
    <property type="molecule type" value="Genomic_DNA"/>
</dbReference>
<dbReference type="InterPro" id="IPR017853">
    <property type="entry name" value="GH"/>
</dbReference>
<sequence length="323" mass="34094">MSAYAPAMATFRRTLATAAVVILATAAVPTAAHAALPTLAVGATTSAADTVGSGNTCAGFLDERTHLGNLGIRRVFASAGQLPPSNAVNCHNNNGAVLWYSFKTSCTPAGVAAGTCDTEIQNIATAMPAGSYLTYNHEPENDMTGVQFVAAFQRVYTVAKAANSTLNVVPIYMSYQWRSGSTGVTNNGTGGDREIQDWLVPAAYADAYGLDLYWQASTRGSEPDDPVSVDADPRMIRWYNAVSGLGKPLTLPEWGIDDDQGTRASRGSAIRASRTWLTSHDFHIIAYWQLDNWYLGTSTVPAGGYADPDGVAACQELVAAATP</sequence>
<proteinExistence type="predicted"/>
<evidence type="ECO:0000313" key="2">
    <source>
        <dbReference type="EMBL" id="GIE05126.1"/>
    </source>
</evidence>
<dbReference type="SUPFAM" id="SSF51445">
    <property type="entry name" value="(Trans)glycosidases"/>
    <property type="match status" value="1"/>
</dbReference>
<dbReference type="Gene3D" id="3.20.20.80">
    <property type="entry name" value="Glycosidases"/>
    <property type="match status" value="1"/>
</dbReference>
<reference evidence="2 3" key="1">
    <citation type="submission" date="2021-01" db="EMBL/GenBank/DDBJ databases">
        <title>Whole genome shotgun sequence of Actinoplanes durhamensis NBRC 14914.</title>
        <authorList>
            <person name="Komaki H."/>
            <person name="Tamura T."/>
        </authorList>
    </citation>
    <scope>NUCLEOTIDE SEQUENCE [LARGE SCALE GENOMIC DNA]</scope>
    <source>
        <strain evidence="2 3">NBRC 14914</strain>
    </source>
</reference>
<name>A0ABQ3Z5N2_9ACTN</name>
<feature type="signal peptide" evidence="1">
    <location>
        <begin position="1"/>
        <end position="34"/>
    </location>
</feature>
<protein>
    <recommendedName>
        <fullName evidence="4">GH26 domain-containing protein</fullName>
    </recommendedName>
</protein>
<organism evidence="2 3">
    <name type="scientific">Paractinoplanes durhamensis</name>
    <dbReference type="NCBI Taxonomy" id="113563"/>
    <lineage>
        <taxon>Bacteria</taxon>
        <taxon>Bacillati</taxon>
        <taxon>Actinomycetota</taxon>
        <taxon>Actinomycetes</taxon>
        <taxon>Micromonosporales</taxon>
        <taxon>Micromonosporaceae</taxon>
        <taxon>Paractinoplanes</taxon>
    </lineage>
</organism>
<gene>
    <name evidence="2" type="ORF">Adu01nite_64760</name>
</gene>
<evidence type="ECO:0000313" key="3">
    <source>
        <dbReference type="Proteomes" id="UP000637628"/>
    </source>
</evidence>
<dbReference type="Proteomes" id="UP000637628">
    <property type="component" value="Unassembled WGS sequence"/>
</dbReference>
<keyword evidence="3" id="KW-1185">Reference proteome</keyword>
<comment type="caution">
    <text evidence="2">The sequence shown here is derived from an EMBL/GenBank/DDBJ whole genome shotgun (WGS) entry which is preliminary data.</text>
</comment>
<evidence type="ECO:0008006" key="4">
    <source>
        <dbReference type="Google" id="ProtNLM"/>
    </source>
</evidence>
<feature type="chain" id="PRO_5045474896" description="GH26 domain-containing protein" evidence="1">
    <location>
        <begin position="35"/>
        <end position="323"/>
    </location>
</feature>
<accession>A0ABQ3Z5N2</accession>